<sequence length="159" mass="18275">MKKKYMFSICLLAILVGSNSTNLFSKNLTGQDLKYKYKKNESFIYSFENEELDGAITETYVNVYKINNKTCVILGRTYGDSGYGGSEDLILFKNKELLSATLRPFIISNIKDNNVKTNDPKQVNYEEPFPNKDVKSTLEKKFQGYLKKMDKVTLRKCSN</sequence>
<dbReference type="Proteomes" id="UP000490535">
    <property type="component" value="Unassembled WGS sequence"/>
</dbReference>
<gene>
    <name evidence="2" type="ORF">GAK29_03553</name>
</gene>
<evidence type="ECO:0000256" key="1">
    <source>
        <dbReference type="SAM" id="SignalP"/>
    </source>
</evidence>
<reference evidence="3" key="1">
    <citation type="journal article" date="2020" name="MBio">
        <title>Horizontal gene transfer to a defensive symbiont with a reduced genome amongst a multipartite beetle microbiome.</title>
        <authorList>
            <person name="Waterworth S.C."/>
            <person name="Florez L.V."/>
            <person name="Rees E.R."/>
            <person name="Hertweck C."/>
            <person name="Kaltenpoth M."/>
            <person name="Kwan J.C."/>
        </authorList>
    </citation>
    <scope>NUCLEOTIDE SEQUENCE [LARGE SCALE GENOMIC DNA]</scope>
</reference>
<protein>
    <submittedName>
        <fullName evidence="2">Uncharacterized protein</fullName>
    </submittedName>
</protein>
<organism evidence="2 3">
    <name type="scientific">Acinetobacter bereziniae</name>
    <name type="common">Acinetobacter genomosp. 10</name>
    <dbReference type="NCBI Taxonomy" id="106648"/>
    <lineage>
        <taxon>Bacteria</taxon>
        <taxon>Pseudomonadati</taxon>
        <taxon>Pseudomonadota</taxon>
        <taxon>Gammaproteobacteria</taxon>
        <taxon>Moraxellales</taxon>
        <taxon>Moraxellaceae</taxon>
        <taxon>Acinetobacter</taxon>
    </lineage>
</organism>
<proteinExistence type="predicted"/>
<dbReference type="EMBL" id="WNDP01000116">
    <property type="protein sequence ID" value="KAF1020752.1"/>
    <property type="molecule type" value="Genomic_DNA"/>
</dbReference>
<feature type="chain" id="PRO_5032307752" evidence="1">
    <location>
        <begin position="26"/>
        <end position="159"/>
    </location>
</feature>
<name>A0A833PDM9_ACIBZ</name>
<accession>A0A833PDM9</accession>
<dbReference type="AlphaFoldDB" id="A0A833PDM9"/>
<evidence type="ECO:0000313" key="2">
    <source>
        <dbReference type="EMBL" id="KAF1020752.1"/>
    </source>
</evidence>
<evidence type="ECO:0000313" key="3">
    <source>
        <dbReference type="Proteomes" id="UP000490535"/>
    </source>
</evidence>
<keyword evidence="1" id="KW-0732">Signal</keyword>
<comment type="caution">
    <text evidence="2">The sequence shown here is derived from an EMBL/GenBank/DDBJ whole genome shotgun (WGS) entry which is preliminary data.</text>
</comment>
<feature type="signal peptide" evidence="1">
    <location>
        <begin position="1"/>
        <end position="25"/>
    </location>
</feature>